<dbReference type="Proteomes" id="UP000770661">
    <property type="component" value="Unassembled WGS sequence"/>
</dbReference>
<dbReference type="EMBL" id="JACEEZ010017373">
    <property type="protein sequence ID" value="KAG0717593.1"/>
    <property type="molecule type" value="Genomic_DNA"/>
</dbReference>
<evidence type="ECO:0000313" key="2">
    <source>
        <dbReference type="EMBL" id="KAG0717593.1"/>
    </source>
</evidence>
<feature type="compositionally biased region" description="Polar residues" evidence="1">
    <location>
        <begin position="76"/>
        <end position="92"/>
    </location>
</feature>
<comment type="caution">
    <text evidence="2">The sequence shown here is derived from an EMBL/GenBank/DDBJ whole genome shotgun (WGS) entry which is preliminary data.</text>
</comment>
<feature type="region of interest" description="Disordered" evidence="1">
    <location>
        <begin position="1"/>
        <end position="131"/>
    </location>
</feature>
<accession>A0A8J4XYM3</accession>
<dbReference type="AlphaFoldDB" id="A0A8J4XYM3"/>
<feature type="compositionally biased region" description="Basic and acidic residues" evidence="1">
    <location>
        <begin position="7"/>
        <end position="16"/>
    </location>
</feature>
<sequence length="131" mass="15021">MKNKRTKPPEGSRELSGKWQWARVDQELVRKETMRMKKLARKSERGGEKEKMAKAENFRDGGPFRLFRHRHLGPSPQENSPFRGETSSQVSSPPKKRLKVTPESGPLGLDRTNLSDRKATPSSRLWLPAQD</sequence>
<keyword evidence="3" id="KW-1185">Reference proteome</keyword>
<evidence type="ECO:0000313" key="3">
    <source>
        <dbReference type="Proteomes" id="UP000770661"/>
    </source>
</evidence>
<gene>
    <name evidence="2" type="ORF">GWK47_054101</name>
</gene>
<name>A0A8J4XYM3_CHIOP</name>
<evidence type="ECO:0000256" key="1">
    <source>
        <dbReference type="SAM" id="MobiDB-lite"/>
    </source>
</evidence>
<reference evidence="2" key="1">
    <citation type="submission" date="2020-07" db="EMBL/GenBank/DDBJ databases">
        <title>The High-quality genome of the commercially important snow crab, Chionoecetes opilio.</title>
        <authorList>
            <person name="Jeong J.-H."/>
            <person name="Ryu S."/>
        </authorList>
    </citation>
    <scope>NUCLEOTIDE SEQUENCE</scope>
    <source>
        <strain evidence="2">MADBK_172401_WGS</strain>
        <tissue evidence="2">Digestive gland</tissue>
    </source>
</reference>
<feature type="compositionally biased region" description="Basic and acidic residues" evidence="1">
    <location>
        <begin position="24"/>
        <end position="59"/>
    </location>
</feature>
<protein>
    <submittedName>
        <fullName evidence="2">Uncharacterized protein</fullName>
    </submittedName>
</protein>
<organism evidence="2 3">
    <name type="scientific">Chionoecetes opilio</name>
    <name type="common">Atlantic snow crab</name>
    <name type="synonym">Cancer opilio</name>
    <dbReference type="NCBI Taxonomy" id="41210"/>
    <lineage>
        <taxon>Eukaryota</taxon>
        <taxon>Metazoa</taxon>
        <taxon>Ecdysozoa</taxon>
        <taxon>Arthropoda</taxon>
        <taxon>Crustacea</taxon>
        <taxon>Multicrustacea</taxon>
        <taxon>Malacostraca</taxon>
        <taxon>Eumalacostraca</taxon>
        <taxon>Eucarida</taxon>
        <taxon>Decapoda</taxon>
        <taxon>Pleocyemata</taxon>
        <taxon>Brachyura</taxon>
        <taxon>Eubrachyura</taxon>
        <taxon>Majoidea</taxon>
        <taxon>Majidae</taxon>
        <taxon>Chionoecetes</taxon>
    </lineage>
</organism>
<proteinExistence type="predicted"/>